<dbReference type="OrthoDB" id="1031347at2"/>
<reference evidence="1 2" key="1">
    <citation type="submission" date="2016-11" db="EMBL/GenBank/DDBJ databases">
        <authorList>
            <person name="Jaros S."/>
            <person name="Januszkiewicz K."/>
            <person name="Wedrychowicz H."/>
        </authorList>
    </citation>
    <scope>NUCLEOTIDE SEQUENCE [LARGE SCALE GENOMIC DNA]</scope>
    <source>
        <strain evidence="1 2">DSM 26897</strain>
    </source>
</reference>
<organism evidence="1 2">
    <name type="scientific">Cnuella takakiae</name>
    <dbReference type="NCBI Taxonomy" id="1302690"/>
    <lineage>
        <taxon>Bacteria</taxon>
        <taxon>Pseudomonadati</taxon>
        <taxon>Bacteroidota</taxon>
        <taxon>Chitinophagia</taxon>
        <taxon>Chitinophagales</taxon>
        <taxon>Chitinophagaceae</taxon>
        <taxon>Cnuella</taxon>
    </lineage>
</organism>
<dbReference type="Proteomes" id="UP000184368">
    <property type="component" value="Unassembled WGS sequence"/>
</dbReference>
<dbReference type="AlphaFoldDB" id="A0A1M4VSE1"/>
<accession>A0A1M4VSE1</accession>
<evidence type="ECO:0000313" key="1">
    <source>
        <dbReference type="EMBL" id="SHE71848.1"/>
    </source>
</evidence>
<evidence type="ECO:0000313" key="2">
    <source>
        <dbReference type="Proteomes" id="UP000184368"/>
    </source>
</evidence>
<name>A0A1M4VSE1_9BACT</name>
<protein>
    <recommendedName>
        <fullName evidence="3">Prophage tail endopeptidase domain-containing protein</fullName>
    </recommendedName>
</protein>
<dbReference type="EMBL" id="FQUO01000002">
    <property type="protein sequence ID" value="SHE71848.1"/>
    <property type="molecule type" value="Genomic_DNA"/>
</dbReference>
<evidence type="ECO:0008006" key="3">
    <source>
        <dbReference type="Google" id="ProtNLM"/>
    </source>
</evidence>
<gene>
    <name evidence="1" type="ORF">SAMN05444008_102364</name>
</gene>
<dbReference type="RefSeq" id="WP_073040130.1">
    <property type="nucleotide sequence ID" value="NZ_FQUO01000002.1"/>
</dbReference>
<keyword evidence="2" id="KW-1185">Reference proteome</keyword>
<dbReference type="STRING" id="1302690.BUE76_11900"/>
<sequence>MDKIEVKRGADLFTVIKPEESSTVNQALMQPGAISLQFRLSYLAQFQISDWCEVFGVRYTLHTLPQIKKRGTNLYEYTMQMQDSAYDLSRVQFLFLGSVNTLTETDFTLRGTAQDFLQLLVGNMNRVFTGWQAGACPATIHVNLSFAKETVWNALARVAEAFGTEFWVDGGIINLGKLERRTGHTYRQGMNQGLRELSRINASEGGLITRLYAYGSEKNLPAAYRNFSSRLRMFGADDYIEQNTAAFGIREGVVVFEDIYPNRTGTVTGVNALNPFEFSDTTMDFDLNTQLPPGLTAKVTFNTGQLQGYTFDLSTYNHTTRRFTFLKNKQEGKMDVPSTLLRPQVGDQYVLVDILMPATYVEAAEKKLLEAARQTLDASASPLVKLSALSDPKFLKHRDRVLLVGDVVFVEDTDLSISRLIRITALTRNIVNEWDYDLTLSDATGMVTAGRIEQIVQAAQATGREVTDLGRTLANNATLNGFAFLPTTPGGAGFAEVLVETATGKLYRKQ</sequence>
<proteinExistence type="predicted"/>